<evidence type="ECO:0000256" key="1">
    <source>
        <dbReference type="ARBA" id="ARBA00022795"/>
    </source>
</evidence>
<organism evidence="2">
    <name type="scientific">mine drainage metagenome</name>
    <dbReference type="NCBI Taxonomy" id="410659"/>
    <lineage>
        <taxon>unclassified sequences</taxon>
        <taxon>metagenomes</taxon>
        <taxon>ecological metagenomes</taxon>
    </lineage>
</organism>
<reference evidence="2" key="1">
    <citation type="submission" date="2009-10" db="EMBL/GenBank/DDBJ databases">
        <title>Diversity of trophic interactions inside an arsenic-rich microbial ecosystem.</title>
        <authorList>
            <person name="Bertin P.N."/>
            <person name="Heinrich-Salmeron A."/>
            <person name="Pelletier E."/>
            <person name="Goulhen-Chollet F."/>
            <person name="Arsene-Ploetze F."/>
            <person name="Gallien S."/>
            <person name="Calteau A."/>
            <person name="Vallenet D."/>
            <person name="Casiot C."/>
            <person name="Chane-Woon-Ming B."/>
            <person name="Giloteaux L."/>
            <person name="Barakat M."/>
            <person name="Bonnefoy V."/>
            <person name="Bruneel O."/>
            <person name="Chandler M."/>
            <person name="Cleiss J."/>
            <person name="Duran R."/>
            <person name="Elbaz-Poulichet F."/>
            <person name="Fonknechten N."/>
            <person name="Lauga B."/>
            <person name="Mornico D."/>
            <person name="Ortet P."/>
            <person name="Schaeffer C."/>
            <person name="Siguier P."/>
            <person name="Alexander Thil Smith A."/>
            <person name="Van Dorsselaer A."/>
            <person name="Weissenbach J."/>
            <person name="Medigue C."/>
            <person name="Le Paslier D."/>
        </authorList>
    </citation>
    <scope>NUCLEOTIDE SEQUENCE</scope>
</reference>
<sequence>MMQREQLDSILQSQYRLLESIGQVLQAELEAMLAGNTTELPALAARKLAICGELEQLELARVRCADEAGSGLLHNPPAPMALDHAARSRKIRELAQAVTAANQRNGLVVSALIRNTRGALDILRGIPAAEAAGVYGPYGQALGGHQASKTLASA</sequence>
<evidence type="ECO:0000313" key="2">
    <source>
        <dbReference type="EMBL" id="CBH96051.1"/>
    </source>
</evidence>
<dbReference type="SUPFAM" id="SSF140566">
    <property type="entry name" value="FlgN-like"/>
    <property type="match status" value="1"/>
</dbReference>
<dbReference type="InterPro" id="IPR007809">
    <property type="entry name" value="FlgN-like"/>
</dbReference>
<comment type="caution">
    <text evidence="2">The sequence shown here is derived from an EMBL/GenBank/DDBJ whole genome shotgun (WGS) entry which is preliminary data.</text>
</comment>
<dbReference type="AlphaFoldDB" id="E6PM99"/>
<dbReference type="EMBL" id="CABM01000017">
    <property type="protein sequence ID" value="CBH96051.1"/>
    <property type="molecule type" value="Genomic_DNA"/>
</dbReference>
<dbReference type="Gene3D" id="1.20.58.300">
    <property type="entry name" value="FlgN-like"/>
    <property type="match status" value="1"/>
</dbReference>
<name>E6PM99_9ZZZZ</name>
<gene>
    <name evidence="2" type="ORF">CARN2_1040</name>
</gene>
<keyword evidence="2" id="KW-0966">Cell projection</keyword>
<dbReference type="Pfam" id="PF05130">
    <property type="entry name" value="FlgN"/>
    <property type="match status" value="1"/>
</dbReference>
<proteinExistence type="predicted"/>
<keyword evidence="1" id="KW-1005">Bacterial flagellum biogenesis</keyword>
<keyword evidence="2" id="KW-0969">Cilium</keyword>
<accession>E6PM99</accession>
<protein>
    <submittedName>
        <fullName evidence="2">Putative flagella synthesis protein FlgN</fullName>
    </submittedName>
</protein>
<dbReference type="InterPro" id="IPR036679">
    <property type="entry name" value="FlgN-like_sf"/>
</dbReference>
<dbReference type="GO" id="GO:0044780">
    <property type="term" value="P:bacterial-type flagellum assembly"/>
    <property type="evidence" value="ECO:0007669"/>
    <property type="project" value="InterPro"/>
</dbReference>
<keyword evidence="2" id="KW-0282">Flagellum</keyword>